<dbReference type="InterPro" id="IPR012337">
    <property type="entry name" value="RNaseH-like_sf"/>
</dbReference>
<dbReference type="EMBL" id="JAERUA010000014">
    <property type="protein sequence ID" value="KAI1890226.1"/>
    <property type="molecule type" value="Genomic_DNA"/>
</dbReference>
<dbReference type="GO" id="GO:0006357">
    <property type="term" value="P:regulation of transcription by RNA polymerase II"/>
    <property type="evidence" value="ECO:0007669"/>
    <property type="project" value="TreeGrafter"/>
</dbReference>
<dbReference type="AlphaFoldDB" id="A0A8T3D1J6"/>
<dbReference type="PANTHER" id="PTHR46169">
    <property type="entry name" value="DNA REPLICATION-RELATED ELEMENT FACTOR, ISOFORM A"/>
    <property type="match status" value="1"/>
</dbReference>
<dbReference type="SUPFAM" id="SSF140996">
    <property type="entry name" value="Hermes dimerisation domain"/>
    <property type="match status" value="1"/>
</dbReference>
<feature type="region of interest" description="Disordered" evidence="1">
    <location>
        <begin position="530"/>
        <end position="554"/>
    </location>
</feature>
<dbReference type="InterPro" id="IPR008906">
    <property type="entry name" value="HATC_C_dom"/>
</dbReference>
<dbReference type="Pfam" id="PF05699">
    <property type="entry name" value="Dimer_Tnp_hAT"/>
    <property type="match status" value="1"/>
</dbReference>
<feature type="region of interest" description="Disordered" evidence="1">
    <location>
        <begin position="77"/>
        <end position="97"/>
    </location>
</feature>
<dbReference type="PANTHER" id="PTHR46169:SF15">
    <property type="entry name" value="INNER CENTROMERE PROTEIN A-LIKE ISOFORM X1-RELATED"/>
    <property type="match status" value="1"/>
</dbReference>
<accession>A0A8T3D1J6</accession>
<dbReference type="OrthoDB" id="10057873at2759"/>
<dbReference type="SUPFAM" id="SSF53098">
    <property type="entry name" value="Ribonuclease H-like"/>
    <property type="match status" value="1"/>
</dbReference>
<dbReference type="GO" id="GO:0046983">
    <property type="term" value="F:protein dimerization activity"/>
    <property type="evidence" value="ECO:0007669"/>
    <property type="project" value="InterPro"/>
</dbReference>
<keyword evidence="4" id="KW-1185">Reference proteome</keyword>
<reference evidence="3" key="1">
    <citation type="submission" date="2021-01" db="EMBL/GenBank/DDBJ databases">
        <authorList>
            <person name="Zahm M."/>
            <person name="Roques C."/>
            <person name="Cabau C."/>
            <person name="Klopp C."/>
            <person name="Donnadieu C."/>
            <person name="Jouanno E."/>
            <person name="Lampietro C."/>
            <person name="Louis A."/>
            <person name="Herpin A."/>
            <person name="Echchiki A."/>
            <person name="Berthelot C."/>
            <person name="Parey E."/>
            <person name="Roest-Crollius H."/>
            <person name="Braasch I."/>
            <person name="Postlethwait J."/>
            <person name="Bobe J."/>
            <person name="Montfort J."/>
            <person name="Bouchez O."/>
            <person name="Begum T."/>
            <person name="Mejri S."/>
            <person name="Adams A."/>
            <person name="Chen W.-J."/>
            <person name="Guiguen Y."/>
        </authorList>
    </citation>
    <scope>NUCLEOTIDE SEQUENCE</scope>
    <source>
        <tissue evidence="3">Blood</tissue>
    </source>
</reference>
<name>A0A8T3D1J6_9TELE</name>
<gene>
    <name evidence="3" type="ORF">AGOR_G00151490</name>
</gene>
<sequence>MASNSRVSILDYFNIVFEGENGKIESNCKACGTRIQAKRTVTSNFVTHLKRKHQAMYDEFVKKKDVKREAYSSGAVHHMAGRSEPARSSHGGAGNIAKFERNDPRQVLISEAIAKMIIRDLQAVQIVENEGFRELLQLLEPRYTPEPRRYIQQQLLPGYAYQVQLATKQALTAAESCSVTLDLWRGGAAAGGGYLGVTCHFITADWQIRSALLACLPLAGQGTAQRVLSEFEEISHAHGIAGKVFRVVADPLPSDGRSIFRLPGFCLHGSDEEEDDEEDSSDEEVGAGEGEEGAGAGPGTDSVDNSLDLCFGPCRIDCFARSLSMCVREGLRAPPPLSLALTKAACFYNYVTATVAPEKLGQVFGTGVASGGGGTLSGWAPAGPAHGEQRWNWQLKAVRRMLESTEFLEDIVDRQDLTLSSLEKAVLRELVEVLEPFEEAMDMVQGDKHVSISLALPCVLGLRKHLSETATRQCTGVLVGLAQALDRRLATILEDPLHVTATALDPQFKLSWSSDTEWHRQVLLKEVAKHTQAGASSPQVPTQEPQPPPSKRSKLFSFMKQRPASQAKSIEQELATYLHEEPRDEDPLHYWKRKATDFPQLSQVAKKVFTVPATTTPVERIFHTVGRILRPERCRPLPKNLETLIYLKANYRFLWT</sequence>
<evidence type="ECO:0000256" key="1">
    <source>
        <dbReference type="SAM" id="MobiDB-lite"/>
    </source>
</evidence>
<protein>
    <recommendedName>
        <fullName evidence="2">HAT C-terminal dimerisation domain-containing protein</fullName>
    </recommendedName>
</protein>
<feature type="domain" description="HAT C-terminal dimerisation" evidence="2">
    <location>
        <begin position="579"/>
        <end position="650"/>
    </location>
</feature>
<feature type="compositionally biased region" description="Acidic residues" evidence="1">
    <location>
        <begin position="271"/>
        <end position="292"/>
    </location>
</feature>
<dbReference type="GO" id="GO:0005634">
    <property type="term" value="C:nucleus"/>
    <property type="evidence" value="ECO:0007669"/>
    <property type="project" value="TreeGrafter"/>
</dbReference>
<feature type="region of interest" description="Disordered" evidence="1">
    <location>
        <begin position="270"/>
        <end position="299"/>
    </location>
</feature>
<dbReference type="InterPro" id="IPR052717">
    <property type="entry name" value="Vacuolar_transposase_reg"/>
</dbReference>
<evidence type="ECO:0000313" key="3">
    <source>
        <dbReference type="EMBL" id="KAI1890226.1"/>
    </source>
</evidence>
<comment type="caution">
    <text evidence="3">The sequence shown here is derived from an EMBL/GenBank/DDBJ whole genome shotgun (WGS) entry which is preliminary data.</text>
</comment>
<proteinExistence type="predicted"/>
<organism evidence="3 4">
    <name type="scientific">Albula goreensis</name>
    <dbReference type="NCBI Taxonomy" id="1534307"/>
    <lineage>
        <taxon>Eukaryota</taxon>
        <taxon>Metazoa</taxon>
        <taxon>Chordata</taxon>
        <taxon>Craniata</taxon>
        <taxon>Vertebrata</taxon>
        <taxon>Euteleostomi</taxon>
        <taxon>Actinopterygii</taxon>
        <taxon>Neopterygii</taxon>
        <taxon>Teleostei</taxon>
        <taxon>Albuliformes</taxon>
        <taxon>Albulidae</taxon>
        <taxon>Albula</taxon>
    </lineage>
</organism>
<evidence type="ECO:0000313" key="4">
    <source>
        <dbReference type="Proteomes" id="UP000829720"/>
    </source>
</evidence>
<dbReference type="Proteomes" id="UP000829720">
    <property type="component" value="Unassembled WGS sequence"/>
</dbReference>
<evidence type="ECO:0000259" key="2">
    <source>
        <dbReference type="Pfam" id="PF05699"/>
    </source>
</evidence>